<comment type="similarity">
    <text evidence="2 16">Belongs to the PI3/PI4-kinase family. ATM subfamily.</text>
</comment>
<dbReference type="Pfam" id="PF02260">
    <property type="entry name" value="FATC"/>
    <property type="match status" value="1"/>
</dbReference>
<sequence>MSSKSATVKDILKQLQSEKITERQQGLQGLRQFFSLKHIVARFHISDRGEAKPQTWLVVFQALFSAVRAEKEAYFKQLAKSSSTASLATVKRRLTDAANTVRWLTERTLQYMDKKAMQCVFDHLCQSLVHKSTLLEPVALDYIKALRSLLEWGPHLDRMDETRWLALVEFGFNLVLGDNLRSSFSDDPPESVTSPRPPTEADDSEFFLENEDSDTSSVASPSKKRRRRAATVTPGPPSRRRPQRDKVPSKEQNEIVPILNILLRSSNAPLLMEVAEFLPSSILNRLQRFLEIYPPEASLYHDYLSTVLSTLSHLSLNRKDSVVRFAQASWDSLVGLWGTKNKGMKECLVAVLHMLFPFLTASHDKSPAAAYNWSHGISQLWRLLDGEAESRWGVDGLSLECLRLELADPEETAGGTFLAPTFRAGSNFDGVQAVAWAILELQADCAEKLFEHSENTHSLPTQARNKRSRVENPISSLLDSMQQQSQSHVRAYHLQTLLFFVERHWSVLHDTLQQTVFSTLIQFISFDDPLVQSWTFLCFAAIAHSDMRPSAASGAPMTRDWDTIWTHAIRRTNVPSVSRAACHAAYVLLVHSHSHFQSSSRLALTPQRLLVEIESLAKDLDVQGPPFPYDSVCAFLSQALRIASQDARLYRMQFEEKALSWLVDCWAVRDAGNLPLHLVRDMMLLLESICGLSKRSDLFCRVLLPECLIVETLVAQRNTKVIRDYLLTATLPEFRKVDHRPQVVLNPLDPPTVADDRRVGDDPVEESPREKKISTFLLKSLESLASDLELIAKSSTHLSAEKARKSLDWAVVALSFESLLGLNGTRPNRRVIQAACKLMLLVAPLLKDSRWTDAEKALVILALEPLTSTGDSQDDDIFSTGLLPPEAGSGIKAETLQSLLSHRGRKEDIVARRLDLQRLICKSTDVQDGFETLMETLRNVLRILVDGHSNDAHDHVDMDFQMTPGERATDNGQQAAVSTSVRCIAEVSIAFLTITPILRSVSGELTNDKELTKLALECAETPVDTSLLIFRIFLHHVQQKTLALSKANFDMLLDQLGSEGILQSYLHAKNDNTQRLVVQFLDSTLHIWCGSSGERGSKARNLCNWLSKALAAGKESRSRIRSWQTRDALARFYDRYLLHEPSEASWYHEEEDDEGYANGLPTHVLPLMNRDDDIRVRFRAGVLNAHLFAVGRSIGRDATTVYTPIFESYPRDLDNYENMLTRILCLGNMMIVCSATRRGAYWHLLEGSLYTTRYSLHTEAVLVGVSQRLGLPKFAALFEAYASQLAFTIRVQNTDFLRLPPRLLGYNDRRGCAEANFVAFTPTNLVADAPHQTAHVGRKLFEGHCKVIQKPVSEGIRDCFADIVGFQILQALLSLDAGQTVPTDELEALLLEKTMTEDNPTAFRDALRDNVDGVVTWIVRTLGDQDFRSEGPIVNALEVADASGKMANVFRALVCHRSLEDFETHPPNVPAFPAATVLQALVWFDSFVLDTDAGSTAYHVAHELFAEIQRSPLVNEQIRLINALCLWIAFRHESFQDPTLLHTLIRGATSLMAQSDLARAAQSVLEWVFACYRTTRADNPRFPDVLIRISCFANDYARQPPESPFYSLGNKLRTWIDGQVLLLSTVKSKSLKAYLIRALSAWPHTPSPQLSELARSITSENLSTVLSDPSIVSNKFRLVRRLEEHAVAADRDRDQFAETDFWRLRECIPPSEQLQDADIDAFANLLEIHEGHISSFDREPPASRGTERRDAASLPQDWIVHRLLTMLEASNGAQVHISYQTLRSIMSVSPPNISTKAPVEYRDELRYLQAYRRIPKTRSVRTLEELSSDVYLEAVGDFPRWVGMVATLLSDILSADEPFFAQLTLILQSDASFTEQTLPVLVHSVLENERSSITSKQPLSALPCRKSLSTYFAAVLESGRASIPVLRSIVDVVLHLRNFAPLVEKDVTKTDPKKVDALSYDKWLAIDHTLLARNSLACGSYTTSLLFLELATEYSKGDPDDAAPILYEIYSHIDEPDGFYGIKTKNLHQFLIKRFHHERQWDKAFRFHSAALEAGSTDAVEADGLLQSFHSFGFNHLAIDTLQGSSFSAGATFTPGMNYRLGWRTETWDLPERPAEGNPGSPLYNALRAVHRARSPRVIQSVVRSAISDEIGRLRALGSENVAEIRDAAQNLMCLNQVSQWFAPQRQAIIHSRQADSSEWKEFTNLRKGFGFSDFENVMATRISLVRSVRRKEERQQIGTLVSPFSRCLLDVEKQCLIKLSEAARDAQQVQIALNSVTCARKLERSPSVGVTVEFANVLRLHKEEKLAVQFLKDVDLTHLPPNEKAVIFARLGTWTAEARLENPTSISDSYFKPATALASTSRKDSPARFDDSHARVYHQYASFAERQYKAINNSPDALRWRVYVDRKTQEIELRKTQGQNKSLHDARVLLQTDQELFRKHNKAREGFLADAIEMYSRALEASDAFDGDGAIRLCSLWFENFDETEFGFQDTVQAALARVPSRKLVFLAHQLSARLSKTSESTKNQENLESVVLRMCIDHPFHSLYQVYCLLPYSESPPPPTDKRQSSRHSTPILTPPNIQATARSEAASVIFDRLRGDLGCGDRVKDVELVASACLAWAKFPIIKKHKADKERGTLAKTNPIPPHLTIRNISNINVPVLTCPPALDPSCKYDNCVFIKKFETSYDTAGGINLPKVCICVGVDGERYKQLFKGEGNDDLRQDAVMEQVFTLVNTVLQGDRETNRRSLNVRGYVIVPLGAQAGVLEFVVNTTPMQHWLQNAHLQYNKNDWTPPVATRNIQKAYAEFGGPSGGKKAAEPDKLLERYLQIKEHFHPVMRHFFTEKHKHPMAWFAMRLNYIRSVATTSIVGHVLGLGDRHGSNILLDTETGEVVHIDLGIAFDQGKLLTVPEQVPFRMTSDVVDGMGAAGTQGVFQRCAEETLRVLREGSEVIMTVLEVFKHDPLHSWTASDVKLKNVQKDADGAAPTGGAALGRFRTGLAGIGIDMASGTADEAADRALSGVARKLDKAMSVEYTVNELIAEATDPMRLATIWHGWGAIY</sequence>
<reference evidence="21" key="1">
    <citation type="submission" date="2023-03" db="EMBL/GenBank/DDBJ databases">
        <title>Massive genome expansion in bonnet fungi (Mycena s.s.) driven by repeated elements and novel gene families across ecological guilds.</title>
        <authorList>
            <consortium name="Lawrence Berkeley National Laboratory"/>
            <person name="Harder C.B."/>
            <person name="Miyauchi S."/>
            <person name="Viragh M."/>
            <person name="Kuo A."/>
            <person name="Thoen E."/>
            <person name="Andreopoulos B."/>
            <person name="Lu D."/>
            <person name="Skrede I."/>
            <person name="Drula E."/>
            <person name="Henrissat B."/>
            <person name="Morin E."/>
            <person name="Kohler A."/>
            <person name="Barry K."/>
            <person name="LaButti K."/>
            <person name="Morin E."/>
            <person name="Salamov A."/>
            <person name="Lipzen A."/>
            <person name="Mereny Z."/>
            <person name="Hegedus B."/>
            <person name="Baldrian P."/>
            <person name="Stursova M."/>
            <person name="Weitz H."/>
            <person name="Taylor A."/>
            <person name="Grigoriev I.V."/>
            <person name="Nagy L.G."/>
            <person name="Martin F."/>
            <person name="Kauserud H."/>
        </authorList>
    </citation>
    <scope>NUCLEOTIDE SEQUENCE</scope>
    <source>
        <strain evidence="21">CBHHK200</strain>
    </source>
</reference>
<evidence type="ECO:0000256" key="7">
    <source>
        <dbReference type="ARBA" id="ARBA00022679"/>
    </source>
</evidence>
<comment type="catalytic activity">
    <reaction evidence="15">
        <text>L-seryl-[protein] + ATP = O-phospho-L-seryl-[protein] + ADP + H(+)</text>
        <dbReference type="Rhea" id="RHEA:17989"/>
        <dbReference type="Rhea" id="RHEA-COMP:9863"/>
        <dbReference type="Rhea" id="RHEA-COMP:11604"/>
        <dbReference type="ChEBI" id="CHEBI:15378"/>
        <dbReference type="ChEBI" id="CHEBI:29999"/>
        <dbReference type="ChEBI" id="CHEBI:30616"/>
        <dbReference type="ChEBI" id="CHEBI:83421"/>
        <dbReference type="ChEBI" id="CHEBI:456216"/>
        <dbReference type="EC" id="2.7.11.1"/>
    </reaction>
</comment>
<evidence type="ECO:0000256" key="14">
    <source>
        <dbReference type="ARBA" id="ARBA00047899"/>
    </source>
</evidence>
<evidence type="ECO:0000259" key="18">
    <source>
        <dbReference type="PROSITE" id="PS50290"/>
    </source>
</evidence>
<evidence type="ECO:0000256" key="9">
    <source>
        <dbReference type="ARBA" id="ARBA00022763"/>
    </source>
</evidence>
<dbReference type="CDD" id="cd05171">
    <property type="entry name" value="PIKKc_ATM"/>
    <property type="match status" value="1"/>
</dbReference>
<comment type="subunit">
    <text evidence="3">Associates with DNA double-strand breaks.</text>
</comment>
<keyword evidence="16" id="KW-0156">Chromatin regulator</keyword>
<comment type="caution">
    <text evidence="21">The sequence shown here is derived from an EMBL/GenBank/DDBJ whole genome shotgun (WGS) entry which is preliminary data.</text>
</comment>
<dbReference type="InterPro" id="IPR011009">
    <property type="entry name" value="Kinase-like_dom_sf"/>
</dbReference>
<keyword evidence="8 16" id="KW-0547">Nucleotide-binding</keyword>
<dbReference type="SUPFAM" id="SSF48371">
    <property type="entry name" value="ARM repeat"/>
    <property type="match status" value="1"/>
</dbReference>
<dbReference type="PROSITE" id="PS50290">
    <property type="entry name" value="PI3_4_KINASE_3"/>
    <property type="match status" value="1"/>
</dbReference>
<evidence type="ECO:0000256" key="5">
    <source>
        <dbReference type="ARBA" id="ARBA00014619"/>
    </source>
</evidence>
<evidence type="ECO:0000256" key="4">
    <source>
        <dbReference type="ARBA" id="ARBA00012513"/>
    </source>
</evidence>
<dbReference type="InterPro" id="IPR038980">
    <property type="entry name" value="ATM_plant"/>
</dbReference>
<gene>
    <name evidence="21" type="ORF">C8F04DRAFT_991888</name>
</gene>
<dbReference type="Pfam" id="PF00454">
    <property type="entry name" value="PI3_PI4_kinase"/>
    <property type="match status" value="1"/>
</dbReference>
<dbReference type="GO" id="GO:0004674">
    <property type="term" value="F:protein serine/threonine kinase activity"/>
    <property type="evidence" value="ECO:0007669"/>
    <property type="project" value="UniProtKB-KW"/>
</dbReference>
<evidence type="ECO:0000256" key="16">
    <source>
        <dbReference type="RuleBase" id="RU365027"/>
    </source>
</evidence>
<dbReference type="GO" id="GO:0006281">
    <property type="term" value="P:DNA repair"/>
    <property type="evidence" value="ECO:0007669"/>
    <property type="project" value="InterPro"/>
</dbReference>
<keyword evidence="12 16" id="KW-0539">Nucleus</keyword>
<protein>
    <recommendedName>
        <fullName evidence="5 16">Serine/threonine-protein kinase Tel1</fullName>
        <ecNumber evidence="4 16">2.7.11.1</ecNumber>
    </recommendedName>
</protein>
<dbReference type="GO" id="GO:0000781">
    <property type="term" value="C:chromosome, telomeric region"/>
    <property type="evidence" value="ECO:0007669"/>
    <property type="project" value="UniProtKB-SubCell"/>
</dbReference>
<proteinExistence type="inferred from homology"/>
<keyword evidence="11 16" id="KW-0067">ATP-binding</keyword>
<feature type="compositionally biased region" description="Polar residues" evidence="17">
    <location>
        <begin position="2569"/>
        <end position="2578"/>
    </location>
</feature>
<evidence type="ECO:0000256" key="8">
    <source>
        <dbReference type="ARBA" id="ARBA00022741"/>
    </source>
</evidence>
<dbReference type="InterPro" id="IPR018936">
    <property type="entry name" value="PI3/4_kinase_CS"/>
</dbReference>
<evidence type="ECO:0000256" key="6">
    <source>
        <dbReference type="ARBA" id="ARBA00022527"/>
    </source>
</evidence>
<dbReference type="InterPro" id="IPR036940">
    <property type="entry name" value="PI3/4_kinase_cat_sf"/>
</dbReference>
<evidence type="ECO:0000259" key="19">
    <source>
        <dbReference type="PROSITE" id="PS51189"/>
    </source>
</evidence>
<comment type="catalytic activity">
    <reaction evidence="14 16">
        <text>L-threonyl-[protein] + ATP = O-phospho-L-threonyl-[protein] + ADP + H(+)</text>
        <dbReference type="Rhea" id="RHEA:46608"/>
        <dbReference type="Rhea" id="RHEA-COMP:11060"/>
        <dbReference type="Rhea" id="RHEA-COMP:11605"/>
        <dbReference type="ChEBI" id="CHEBI:15378"/>
        <dbReference type="ChEBI" id="CHEBI:30013"/>
        <dbReference type="ChEBI" id="CHEBI:30616"/>
        <dbReference type="ChEBI" id="CHEBI:61977"/>
        <dbReference type="ChEBI" id="CHEBI:456216"/>
        <dbReference type="EC" id="2.7.11.1"/>
    </reaction>
</comment>
<dbReference type="SMART" id="SM01343">
    <property type="entry name" value="FATC"/>
    <property type="match status" value="1"/>
</dbReference>
<keyword evidence="16" id="KW-0779">Telomere</keyword>
<keyword evidence="22" id="KW-1185">Reference proteome</keyword>
<dbReference type="Gene3D" id="1.10.1070.11">
    <property type="entry name" value="Phosphatidylinositol 3-/4-kinase, catalytic domain"/>
    <property type="match status" value="1"/>
</dbReference>
<dbReference type="Pfam" id="PF11640">
    <property type="entry name" value="TAN"/>
    <property type="match status" value="1"/>
</dbReference>
<dbReference type="InterPro" id="IPR044107">
    <property type="entry name" value="PIKKc_ATM"/>
</dbReference>
<evidence type="ECO:0000259" key="20">
    <source>
        <dbReference type="PROSITE" id="PS51190"/>
    </source>
</evidence>
<evidence type="ECO:0000256" key="10">
    <source>
        <dbReference type="ARBA" id="ARBA00022777"/>
    </source>
</evidence>
<comment type="subcellular location">
    <subcellularLocation>
        <location evidence="16">Chromosome</location>
        <location evidence="16">Telomere</location>
    </subcellularLocation>
    <subcellularLocation>
        <location evidence="1 16">Nucleus</location>
    </subcellularLocation>
</comment>
<evidence type="ECO:0000256" key="2">
    <source>
        <dbReference type="ARBA" id="ARBA00010769"/>
    </source>
</evidence>
<dbReference type="GO" id="GO:0035556">
    <property type="term" value="P:intracellular signal transduction"/>
    <property type="evidence" value="ECO:0007669"/>
    <property type="project" value="UniProtKB-ARBA"/>
</dbReference>
<dbReference type="InterPro" id="IPR016024">
    <property type="entry name" value="ARM-type_fold"/>
</dbReference>
<dbReference type="PROSITE" id="PS51189">
    <property type="entry name" value="FAT"/>
    <property type="match status" value="1"/>
</dbReference>
<dbReference type="Pfam" id="PF25030">
    <property type="entry name" value="M-HEAT_ATR"/>
    <property type="match status" value="1"/>
</dbReference>
<dbReference type="Gene3D" id="3.30.1010.10">
    <property type="entry name" value="Phosphatidylinositol 3-kinase Catalytic Subunit, Chain A, domain 4"/>
    <property type="match status" value="1"/>
</dbReference>
<dbReference type="GO" id="GO:0006325">
    <property type="term" value="P:chromatin organization"/>
    <property type="evidence" value="ECO:0007669"/>
    <property type="project" value="UniProtKB-KW"/>
</dbReference>
<feature type="region of interest" description="Disordered" evidence="17">
    <location>
        <begin position="184"/>
        <end position="251"/>
    </location>
</feature>
<feature type="compositionally biased region" description="Acidic residues" evidence="17">
    <location>
        <begin position="200"/>
        <end position="214"/>
    </location>
</feature>
<dbReference type="InterPro" id="IPR003152">
    <property type="entry name" value="FATC_dom"/>
</dbReference>
<dbReference type="PROSITE" id="PS00916">
    <property type="entry name" value="PI3_4_KINASE_2"/>
    <property type="match status" value="1"/>
</dbReference>
<dbReference type="InterPro" id="IPR000403">
    <property type="entry name" value="PI3/4_kinase_cat_dom"/>
</dbReference>
<organism evidence="21 22">
    <name type="scientific">Mycena alexandri</name>
    <dbReference type="NCBI Taxonomy" id="1745969"/>
    <lineage>
        <taxon>Eukaryota</taxon>
        <taxon>Fungi</taxon>
        <taxon>Dikarya</taxon>
        <taxon>Basidiomycota</taxon>
        <taxon>Agaricomycotina</taxon>
        <taxon>Agaricomycetes</taxon>
        <taxon>Agaricomycetidae</taxon>
        <taxon>Agaricales</taxon>
        <taxon>Marasmiineae</taxon>
        <taxon>Mycenaceae</taxon>
        <taxon>Mycena</taxon>
    </lineage>
</organism>
<keyword evidence="7 16" id="KW-0808">Transferase</keyword>
<accession>A0AAD6TE03</accession>
<evidence type="ECO:0000256" key="1">
    <source>
        <dbReference type="ARBA" id="ARBA00004123"/>
    </source>
</evidence>
<dbReference type="SMART" id="SM01342">
    <property type="entry name" value="TAN"/>
    <property type="match status" value="1"/>
</dbReference>
<dbReference type="SUPFAM" id="SSF56112">
    <property type="entry name" value="Protein kinase-like (PK-like)"/>
    <property type="match status" value="1"/>
</dbReference>
<feature type="domain" description="FAT" evidence="19">
    <location>
        <begin position="1970"/>
        <end position="2554"/>
    </location>
</feature>
<feature type="domain" description="FATC" evidence="20">
    <location>
        <begin position="3025"/>
        <end position="3057"/>
    </location>
</feature>
<name>A0AAD6TE03_9AGAR</name>
<feature type="region of interest" description="Disordered" evidence="17">
    <location>
        <begin position="747"/>
        <end position="766"/>
    </location>
</feature>
<comment type="function">
    <text evidence="13 16">Serine/threonine protein kinase which activates checkpoint signaling upon genotoxic stresses such as ionizing radiation (IR), ultraviolet light (UV), or DNA replication stalling, thereby acting as a DNA damage sensor. Recognizes the substrate consensus sequence [ST]-Q. Phosphorylates histone H2A to form H2AS128ph (gamma-H2A) at sites of DNA damage, involved in the regulation of DNA damage response mechanism. Required for the control of telomere length and genome stability.</text>
</comment>
<evidence type="ECO:0000313" key="21">
    <source>
        <dbReference type="EMBL" id="KAJ7043601.1"/>
    </source>
</evidence>
<evidence type="ECO:0000256" key="15">
    <source>
        <dbReference type="ARBA" id="ARBA00048679"/>
    </source>
</evidence>
<dbReference type="InterPro" id="IPR021668">
    <property type="entry name" value="TAN"/>
</dbReference>
<keyword evidence="10 16" id="KW-0418">Kinase</keyword>
<keyword evidence="6 16" id="KW-0723">Serine/threonine-protein kinase</keyword>
<dbReference type="EMBL" id="JARJCM010000009">
    <property type="protein sequence ID" value="KAJ7043601.1"/>
    <property type="molecule type" value="Genomic_DNA"/>
</dbReference>
<feature type="domain" description="PI3K/PI4K catalytic" evidence="18">
    <location>
        <begin position="2681"/>
        <end position="3005"/>
    </location>
</feature>
<dbReference type="PROSITE" id="PS51190">
    <property type="entry name" value="FATC"/>
    <property type="match status" value="1"/>
</dbReference>
<dbReference type="GO" id="GO:0005524">
    <property type="term" value="F:ATP binding"/>
    <property type="evidence" value="ECO:0007669"/>
    <property type="project" value="UniProtKB-KW"/>
</dbReference>
<keyword evidence="9 16" id="KW-0227">DNA damage</keyword>
<evidence type="ECO:0000256" key="11">
    <source>
        <dbReference type="ARBA" id="ARBA00022840"/>
    </source>
</evidence>
<dbReference type="InterPro" id="IPR056802">
    <property type="entry name" value="ATR-like_M-HEAT"/>
</dbReference>
<evidence type="ECO:0000313" key="22">
    <source>
        <dbReference type="Proteomes" id="UP001218188"/>
    </source>
</evidence>
<dbReference type="PANTHER" id="PTHR37079">
    <property type="entry name" value="SERINE/THREONINE-PROTEIN KINASE ATM"/>
    <property type="match status" value="1"/>
</dbReference>
<dbReference type="Proteomes" id="UP001218188">
    <property type="component" value="Unassembled WGS sequence"/>
</dbReference>
<dbReference type="InterPro" id="IPR014009">
    <property type="entry name" value="PIK_FAT"/>
</dbReference>
<dbReference type="GO" id="GO:0005634">
    <property type="term" value="C:nucleus"/>
    <property type="evidence" value="ECO:0007669"/>
    <property type="project" value="UniProtKB-SubCell"/>
</dbReference>
<dbReference type="SMART" id="SM00146">
    <property type="entry name" value="PI3Kc"/>
    <property type="match status" value="1"/>
</dbReference>
<evidence type="ECO:0000256" key="17">
    <source>
        <dbReference type="SAM" id="MobiDB-lite"/>
    </source>
</evidence>
<dbReference type="PANTHER" id="PTHR37079:SF4">
    <property type="entry name" value="SERINE_THREONINE-PROTEIN KINASE ATM"/>
    <property type="match status" value="1"/>
</dbReference>
<feature type="region of interest" description="Disordered" evidence="17">
    <location>
        <begin position="2557"/>
        <end position="2578"/>
    </location>
</feature>
<evidence type="ECO:0000256" key="13">
    <source>
        <dbReference type="ARBA" id="ARBA00025079"/>
    </source>
</evidence>
<keyword evidence="16" id="KW-0158">Chromosome</keyword>
<evidence type="ECO:0000256" key="3">
    <source>
        <dbReference type="ARBA" id="ARBA00011370"/>
    </source>
</evidence>
<evidence type="ECO:0000256" key="12">
    <source>
        <dbReference type="ARBA" id="ARBA00023242"/>
    </source>
</evidence>
<dbReference type="EC" id="2.7.11.1" evidence="4 16"/>
<feature type="compositionally biased region" description="Basic and acidic residues" evidence="17">
    <location>
        <begin position="754"/>
        <end position="766"/>
    </location>
</feature>